<sequence>MRQVFSSLRLENVERVAQLLKDAGLEVRITDGRSYKGAMRSRHSYADQNAPKPAVWIVRSEDKVRARELLREHGLIESTRQSDSFIPLSFRDDPVEVSKTPAQKRMFRFKVGLLAAMAVIIVLAMLRGCYSRQPDAKVVTSAAVPVPSTAIAAGGTPEALAQAVFARELTQRNMVLCLTVDGRDASPAVIRWVRPTGQGAVPGSACLRDYDPARGSIEKKTGKPALLAAVHSFKSTGANSGTIEFESFHHGEFAHYKTLEVRRTGGRWQVVKVLRHVASFGLSG</sequence>
<keyword evidence="1" id="KW-1133">Transmembrane helix</keyword>
<keyword evidence="1" id="KW-0472">Membrane</keyword>
<dbReference type="Proteomes" id="UP000639274">
    <property type="component" value="Chromosome"/>
</dbReference>
<dbReference type="RefSeq" id="WP_207526543.1">
    <property type="nucleotide sequence ID" value="NZ_CP071518.1"/>
</dbReference>
<dbReference type="EMBL" id="CP071518">
    <property type="protein sequence ID" value="QSX77135.1"/>
    <property type="molecule type" value="Genomic_DNA"/>
</dbReference>
<evidence type="ECO:0000313" key="3">
    <source>
        <dbReference type="Proteomes" id="UP000639274"/>
    </source>
</evidence>
<feature type="transmembrane region" description="Helical" evidence="1">
    <location>
        <begin position="107"/>
        <end position="126"/>
    </location>
</feature>
<reference evidence="2 3" key="1">
    <citation type="submission" date="2021-03" db="EMBL/GenBank/DDBJ databases">
        <title>Lysobacter sp. nov. isolated from soil of gangwondo yeongwol, south Korea.</title>
        <authorList>
            <person name="Kim K.R."/>
            <person name="Kim K.H."/>
            <person name="Jeon C.O."/>
        </authorList>
    </citation>
    <scope>NUCLEOTIDE SEQUENCE [LARGE SCALE GENOMIC DNA]</scope>
    <source>
        <strain evidence="2 3">R19</strain>
    </source>
</reference>
<name>A0A974XY77_9GAMM</name>
<keyword evidence="1" id="KW-0812">Transmembrane</keyword>
<proteinExistence type="predicted"/>
<evidence type="ECO:0008006" key="4">
    <source>
        <dbReference type="Google" id="ProtNLM"/>
    </source>
</evidence>
<keyword evidence="3" id="KW-1185">Reference proteome</keyword>
<dbReference type="KEGG" id="lsf:I8J32_009980"/>
<evidence type="ECO:0000256" key="1">
    <source>
        <dbReference type="SAM" id="Phobius"/>
    </source>
</evidence>
<accession>A0A974XY77</accession>
<dbReference type="AlphaFoldDB" id="A0A974XY77"/>
<evidence type="ECO:0000313" key="2">
    <source>
        <dbReference type="EMBL" id="QSX77135.1"/>
    </source>
</evidence>
<organism evidence="2 3">
    <name type="scientific">Agrilutibacter solisilvae</name>
    <dbReference type="NCBI Taxonomy" id="2763317"/>
    <lineage>
        <taxon>Bacteria</taxon>
        <taxon>Pseudomonadati</taxon>
        <taxon>Pseudomonadota</taxon>
        <taxon>Gammaproteobacteria</taxon>
        <taxon>Lysobacterales</taxon>
        <taxon>Lysobacteraceae</taxon>
        <taxon>Agrilutibacter</taxon>
    </lineage>
</organism>
<gene>
    <name evidence="2" type="ORF">I8J32_009980</name>
</gene>
<protein>
    <recommendedName>
        <fullName evidence="4">DUF2007 domain-containing protein</fullName>
    </recommendedName>
</protein>